<accession>A0A918J8X1</accession>
<evidence type="ECO:0000256" key="5">
    <source>
        <dbReference type="ARBA" id="ARBA00022989"/>
    </source>
</evidence>
<feature type="transmembrane region" description="Helical" evidence="8">
    <location>
        <begin position="373"/>
        <end position="392"/>
    </location>
</feature>
<comment type="caution">
    <text evidence="10">The sequence shown here is derived from an EMBL/GenBank/DDBJ whole genome shotgun (WGS) entry which is preliminary data.</text>
</comment>
<dbReference type="RefSeq" id="WP_190017132.1">
    <property type="nucleotide sequence ID" value="NZ_BMUE01000010.1"/>
</dbReference>
<evidence type="ECO:0000256" key="2">
    <source>
        <dbReference type="ARBA" id="ARBA00022448"/>
    </source>
</evidence>
<dbReference type="CDD" id="cd06173">
    <property type="entry name" value="MFS_MefA_like"/>
    <property type="match status" value="1"/>
</dbReference>
<keyword evidence="3" id="KW-1003">Cell membrane</keyword>
<dbReference type="AlphaFoldDB" id="A0A918J8X1"/>
<feature type="transmembrane region" description="Helical" evidence="8">
    <location>
        <begin position="67"/>
        <end position="90"/>
    </location>
</feature>
<evidence type="ECO:0000256" key="1">
    <source>
        <dbReference type="ARBA" id="ARBA00004651"/>
    </source>
</evidence>
<dbReference type="InterPro" id="IPR020846">
    <property type="entry name" value="MFS_dom"/>
</dbReference>
<feature type="transmembrane region" description="Helical" evidence="8">
    <location>
        <begin position="398"/>
        <end position="416"/>
    </location>
</feature>
<dbReference type="PROSITE" id="PS50850">
    <property type="entry name" value="MFS"/>
    <property type="match status" value="1"/>
</dbReference>
<dbReference type="InterPro" id="IPR010290">
    <property type="entry name" value="TM_effector"/>
</dbReference>
<feature type="transmembrane region" description="Helical" evidence="8">
    <location>
        <begin position="329"/>
        <end position="353"/>
    </location>
</feature>
<evidence type="ECO:0000256" key="7">
    <source>
        <dbReference type="SAM" id="MobiDB-lite"/>
    </source>
</evidence>
<keyword evidence="11" id="KW-1185">Reference proteome</keyword>
<feature type="region of interest" description="Disordered" evidence="7">
    <location>
        <begin position="1"/>
        <end position="26"/>
    </location>
</feature>
<evidence type="ECO:0000256" key="6">
    <source>
        <dbReference type="ARBA" id="ARBA00023136"/>
    </source>
</evidence>
<dbReference type="GO" id="GO:0022857">
    <property type="term" value="F:transmembrane transporter activity"/>
    <property type="evidence" value="ECO:0007669"/>
    <property type="project" value="InterPro"/>
</dbReference>
<keyword evidence="4 8" id="KW-0812">Transmembrane</keyword>
<evidence type="ECO:0000259" key="9">
    <source>
        <dbReference type="PROSITE" id="PS50850"/>
    </source>
</evidence>
<feature type="transmembrane region" description="Helical" evidence="8">
    <location>
        <begin position="35"/>
        <end position="61"/>
    </location>
</feature>
<evidence type="ECO:0000256" key="3">
    <source>
        <dbReference type="ARBA" id="ARBA00022475"/>
    </source>
</evidence>
<dbReference type="InterPro" id="IPR036259">
    <property type="entry name" value="MFS_trans_sf"/>
</dbReference>
<feature type="transmembrane region" description="Helical" evidence="8">
    <location>
        <begin position="164"/>
        <end position="187"/>
    </location>
</feature>
<proteinExistence type="predicted"/>
<name>A0A918J8X1_9ACTN</name>
<reference evidence="10" key="1">
    <citation type="journal article" date="2014" name="Int. J. Syst. Evol. Microbiol.">
        <title>Complete genome sequence of Corynebacterium casei LMG S-19264T (=DSM 44701T), isolated from a smear-ripened cheese.</title>
        <authorList>
            <consortium name="US DOE Joint Genome Institute (JGI-PGF)"/>
            <person name="Walter F."/>
            <person name="Albersmeier A."/>
            <person name="Kalinowski J."/>
            <person name="Ruckert C."/>
        </authorList>
    </citation>
    <scope>NUCLEOTIDE SEQUENCE</scope>
    <source>
        <strain evidence="10">JCM 4490</strain>
    </source>
</reference>
<evidence type="ECO:0000313" key="10">
    <source>
        <dbReference type="EMBL" id="GGW63081.1"/>
    </source>
</evidence>
<feature type="transmembrane region" description="Helical" evidence="8">
    <location>
        <begin position="193"/>
        <end position="212"/>
    </location>
</feature>
<dbReference type="Proteomes" id="UP000620224">
    <property type="component" value="Unassembled WGS sequence"/>
</dbReference>
<protein>
    <submittedName>
        <fullName evidence="10">MFS transporter</fullName>
    </submittedName>
</protein>
<feature type="transmembrane region" description="Helical" evidence="8">
    <location>
        <begin position="241"/>
        <end position="266"/>
    </location>
</feature>
<organism evidence="10 11">
    <name type="scientific">Streptomyces lucensis JCM 4490</name>
    <dbReference type="NCBI Taxonomy" id="1306176"/>
    <lineage>
        <taxon>Bacteria</taxon>
        <taxon>Bacillati</taxon>
        <taxon>Actinomycetota</taxon>
        <taxon>Actinomycetes</taxon>
        <taxon>Kitasatosporales</taxon>
        <taxon>Streptomycetaceae</taxon>
        <taxon>Streptomyces</taxon>
    </lineage>
</organism>
<dbReference type="PANTHER" id="PTHR23513">
    <property type="entry name" value="INTEGRAL MEMBRANE EFFLUX PROTEIN-RELATED"/>
    <property type="match status" value="1"/>
</dbReference>
<dbReference type="GO" id="GO:0005886">
    <property type="term" value="C:plasma membrane"/>
    <property type="evidence" value="ECO:0007669"/>
    <property type="project" value="UniProtKB-SubCell"/>
</dbReference>
<comment type="subcellular location">
    <subcellularLocation>
        <location evidence="1">Cell membrane</location>
        <topology evidence="1">Multi-pass membrane protein</topology>
    </subcellularLocation>
</comment>
<feature type="transmembrane region" description="Helical" evidence="8">
    <location>
        <begin position="303"/>
        <end position="323"/>
    </location>
</feature>
<sequence length="426" mass="44676">MNEAPEGSRDNSPARESEKPSSPADRPRLTKSFWLVWWASTISTLGDGIRYVAFPLVAATLTKDPQAVSLVFAAGYLPWPLFGLVGGAVADRVDRRRLMWTVDSARGVFVAGFAVLVQFADPHVAALAALSFALGVAETFFDNAASALVPMVAEKAVLERANAWLFSAQTVMSTLVGAPLGAALFAWSPASPFTADALTFVTAALLVFALHGKFTVRTEPPRTTIRRDIATGLRWLARHRLLRTMCTLVMVSNAALAAAEAVLVLYTLKVLRMNGFGYGLLLAVLAVFGVLGSALAEQLRRTTSLRTVLAGSTLVQACAYTSAGITSNLPAAVCAFALVGFGGGVWNVAAVSLRQASVPPELLGRVTSSYRTVGLLAMPVGAGLGGTLATHYGLHAPYLVGGTILMVTTLLCLPGLRAEESAASAG</sequence>
<evidence type="ECO:0000313" key="11">
    <source>
        <dbReference type="Proteomes" id="UP000620224"/>
    </source>
</evidence>
<keyword evidence="2" id="KW-0813">Transport</keyword>
<keyword evidence="5 8" id="KW-1133">Transmembrane helix</keyword>
<gene>
    <name evidence="10" type="ORF">GCM10010503_45160</name>
</gene>
<reference evidence="10" key="2">
    <citation type="submission" date="2020-09" db="EMBL/GenBank/DDBJ databases">
        <authorList>
            <person name="Sun Q."/>
            <person name="Ohkuma M."/>
        </authorList>
    </citation>
    <scope>NUCLEOTIDE SEQUENCE</scope>
    <source>
        <strain evidence="10">JCM 4490</strain>
    </source>
</reference>
<dbReference type="Pfam" id="PF05977">
    <property type="entry name" value="MFS_3"/>
    <property type="match status" value="1"/>
</dbReference>
<evidence type="ECO:0000256" key="4">
    <source>
        <dbReference type="ARBA" id="ARBA00022692"/>
    </source>
</evidence>
<evidence type="ECO:0000256" key="8">
    <source>
        <dbReference type="SAM" id="Phobius"/>
    </source>
</evidence>
<dbReference type="Gene3D" id="1.20.1250.20">
    <property type="entry name" value="MFS general substrate transporter like domains"/>
    <property type="match status" value="1"/>
</dbReference>
<dbReference type="EMBL" id="BMUE01000010">
    <property type="protein sequence ID" value="GGW63081.1"/>
    <property type="molecule type" value="Genomic_DNA"/>
</dbReference>
<dbReference type="SUPFAM" id="SSF103473">
    <property type="entry name" value="MFS general substrate transporter"/>
    <property type="match status" value="1"/>
</dbReference>
<feature type="compositionally biased region" description="Basic and acidic residues" evidence="7">
    <location>
        <begin position="1"/>
        <end position="19"/>
    </location>
</feature>
<feature type="transmembrane region" description="Helical" evidence="8">
    <location>
        <begin position="278"/>
        <end position="296"/>
    </location>
</feature>
<feature type="domain" description="Major facilitator superfamily (MFS) profile" evidence="9">
    <location>
        <begin position="197"/>
        <end position="426"/>
    </location>
</feature>
<dbReference type="PANTHER" id="PTHR23513:SF6">
    <property type="entry name" value="MAJOR FACILITATOR SUPERFAMILY ASSOCIATED DOMAIN-CONTAINING PROTEIN"/>
    <property type="match status" value="1"/>
</dbReference>
<keyword evidence="6 8" id="KW-0472">Membrane</keyword>